<gene>
    <name evidence="2" type="ORF">KSZ_32540</name>
</gene>
<proteinExistence type="predicted"/>
<sequence length="334" mass="37591">MLPRRALIIGIDHYLLPGNDLQAAGADAKSVASLLEKHEDNTPNYDCRLLVNTMENGQPISRAALRKACKELFSDFRGDVLFYFSGHGVLTSDGGYIVTADAREDDWGVPMQEIVNLADNSVAHDIFIILDCCHSGNIGNSTLLNSQRDSLPLAVVRENMTVIAASRASQPAMEGNGHGRFTSALLDALNGGAADHLGWVTAPSIYAYAERRFGSWEQRPVYKSHTTTVTVVRQCAPLIERLKLHELMKHFPHPDYKYRLDPEYEPEDEHGNFHEPVNQEKFAISQLFKEYRNAGLLKASIPNEHFYWTARRSHTVELTPRGREYWMLVKSNKI</sequence>
<name>A0ABQ3VIP3_9CHLR</name>
<dbReference type="EMBL" id="BNJJ01000008">
    <property type="protein sequence ID" value="GHO85248.1"/>
    <property type="molecule type" value="Genomic_DNA"/>
</dbReference>
<dbReference type="InterPro" id="IPR029030">
    <property type="entry name" value="Caspase-like_dom_sf"/>
</dbReference>
<evidence type="ECO:0000313" key="2">
    <source>
        <dbReference type="EMBL" id="GHO85248.1"/>
    </source>
</evidence>
<evidence type="ECO:0000313" key="3">
    <source>
        <dbReference type="Proteomes" id="UP000635565"/>
    </source>
</evidence>
<dbReference type="PANTHER" id="PTHR22576:SF37">
    <property type="entry name" value="MUCOSA-ASSOCIATED LYMPHOID TISSUE LYMPHOMA TRANSLOCATION PROTEIN 1"/>
    <property type="match status" value="1"/>
</dbReference>
<organism evidence="2 3">
    <name type="scientific">Dictyobacter formicarum</name>
    <dbReference type="NCBI Taxonomy" id="2778368"/>
    <lineage>
        <taxon>Bacteria</taxon>
        <taxon>Bacillati</taxon>
        <taxon>Chloroflexota</taxon>
        <taxon>Ktedonobacteria</taxon>
        <taxon>Ktedonobacterales</taxon>
        <taxon>Dictyobacteraceae</taxon>
        <taxon>Dictyobacter</taxon>
    </lineage>
</organism>
<dbReference type="SUPFAM" id="SSF52129">
    <property type="entry name" value="Caspase-like"/>
    <property type="match status" value="1"/>
</dbReference>
<keyword evidence="3" id="KW-1185">Reference proteome</keyword>
<comment type="caution">
    <text evidence="2">The sequence shown here is derived from an EMBL/GenBank/DDBJ whole genome shotgun (WGS) entry which is preliminary data.</text>
</comment>
<evidence type="ECO:0000259" key="1">
    <source>
        <dbReference type="Pfam" id="PF00656"/>
    </source>
</evidence>
<accession>A0ABQ3VIP3</accession>
<protein>
    <recommendedName>
        <fullName evidence="1">Peptidase C14 caspase domain-containing protein</fullName>
    </recommendedName>
</protein>
<dbReference type="RefSeq" id="WP_201362909.1">
    <property type="nucleotide sequence ID" value="NZ_BNJJ01000008.1"/>
</dbReference>
<dbReference type="Proteomes" id="UP000635565">
    <property type="component" value="Unassembled WGS sequence"/>
</dbReference>
<dbReference type="Pfam" id="PF00656">
    <property type="entry name" value="Peptidase_C14"/>
    <property type="match status" value="1"/>
</dbReference>
<dbReference type="Gene3D" id="3.40.50.1460">
    <property type="match status" value="1"/>
</dbReference>
<dbReference type="InterPro" id="IPR052039">
    <property type="entry name" value="Caspase-related_regulators"/>
</dbReference>
<dbReference type="InterPro" id="IPR011600">
    <property type="entry name" value="Pept_C14_caspase"/>
</dbReference>
<reference evidence="2 3" key="1">
    <citation type="journal article" date="2021" name="Int. J. Syst. Evol. Microbiol.">
        <title>Reticulibacter mediterranei gen. nov., sp. nov., within the new family Reticulibacteraceae fam. nov., and Ktedonospora formicarum gen. nov., sp. nov., Ktedonobacter robiniae sp. nov., Dictyobacter formicarum sp. nov. and Dictyobacter arantiisoli sp. nov., belonging to the class Ktedonobacteria.</title>
        <authorList>
            <person name="Yabe S."/>
            <person name="Zheng Y."/>
            <person name="Wang C.M."/>
            <person name="Sakai Y."/>
            <person name="Abe K."/>
            <person name="Yokota A."/>
            <person name="Donadio S."/>
            <person name="Cavaletti L."/>
            <person name="Monciardini P."/>
        </authorList>
    </citation>
    <scope>NUCLEOTIDE SEQUENCE [LARGE SCALE GENOMIC DNA]</scope>
    <source>
        <strain evidence="2 3">SOSP1-9</strain>
    </source>
</reference>
<feature type="domain" description="Peptidase C14 caspase" evidence="1">
    <location>
        <begin position="4"/>
        <end position="229"/>
    </location>
</feature>
<dbReference type="PANTHER" id="PTHR22576">
    <property type="entry name" value="MUCOSA ASSOCIATED LYMPHOID TISSUE LYMPHOMA TRANSLOCATION PROTEIN 1/PARACASPASE"/>
    <property type="match status" value="1"/>
</dbReference>